<dbReference type="AlphaFoldDB" id="T2I827"/>
<evidence type="ECO:0000313" key="1">
    <source>
        <dbReference type="EMBL" id="CCQ49133.1"/>
    </source>
</evidence>
<name>T2I827_CROWT</name>
<reference evidence="1 2" key="2">
    <citation type="submission" date="2013-09" db="EMBL/GenBank/DDBJ databases">
        <title>Whole genome comparison of six Crocosphaera watsonii strains with differing phenotypes.</title>
        <authorList>
            <person name="Bench S.R."/>
            <person name="Heller P."/>
            <person name="Frank I."/>
            <person name="Arciniega M."/>
            <person name="Shilova I.N."/>
            <person name="Zehr J.P."/>
        </authorList>
    </citation>
    <scope>NUCLEOTIDE SEQUENCE [LARGE SCALE GENOMIC DNA]</scope>
    <source>
        <strain evidence="1 2">WH 8502</strain>
    </source>
</reference>
<comment type="caution">
    <text evidence="1">The sequence shown here is derived from an EMBL/GenBank/DDBJ whole genome shotgun (WGS) entry which is preliminary data.</text>
</comment>
<accession>T2I827</accession>
<dbReference type="EMBL" id="CAQK01000074">
    <property type="protein sequence ID" value="CCQ49133.1"/>
    <property type="molecule type" value="Genomic_DNA"/>
</dbReference>
<dbReference type="Proteomes" id="UP000018348">
    <property type="component" value="Unassembled WGS sequence"/>
</dbReference>
<protein>
    <submittedName>
        <fullName evidence="1">Uncharacterized protein</fullName>
    </submittedName>
</protein>
<gene>
    <name evidence="1" type="ORF">CWATWH8502_4650</name>
</gene>
<sequence>MKQQKLQKSLLMSLQKKAFLLLLLMDIFGRYYKVKYLNLL</sequence>
<organism evidence="1 2">
    <name type="scientific">Crocosphaera watsonii WH 8502</name>
    <dbReference type="NCBI Taxonomy" id="423474"/>
    <lineage>
        <taxon>Bacteria</taxon>
        <taxon>Bacillati</taxon>
        <taxon>Cyanobacteriota</taxon>
        <taxon>Cyanophyceae</taxon>
        <taxon>Oscillatoriophycideae</taxon>
        <taxon>Chroococcales</taxon>
        <taxon>Aphanothecaceae</taxon>
        <taxon>Crocosphaera</taxon>
    </lineage>
</organism>
<proteinExistence type="predicted"/>
<evidence type="ECO:0000313" key="2">
    <source>
        <dbReference type="Proteomes" id="UP000018348"/>
    </source>
</evidence>
<reference evidence="1 2" key="1">
    <citation type="submission" date="2013-01" db="EMBL/GenBank/DDBJ databases">
        <authorList>
            <person name="Bench S."/>
        </authorList>
    </citation>
    <scope>NUCLEOTIDE SEQUENCE [LARGE SCALE GENOMIC DNA]</scope>
    <source>
        <strain evidence="1 2">WH 8502</strain>
    </source>
</reference>